<feature type="active site" description="Proton acceptor" evidence="1">
    <location>
        <position position="187"/>
    </location>
</feature>
<dbReference type="GO" id="GO:0030170">
    <property type="term" value="F:pyridoxal phosphate binding"/>
    <property type="evidence" value="ECO:0007669"/>
    <property type="project" value="TreeGrafter"/>
</dbReference>
<feature type="modified residue" description="N6-(pyridoxal phosphate)lysine" evidence="2">
    <location>
        <position position="187"/>
    </location>
</feature>
<dbReference type="Pfam" id="PF01041">
    <property type="entry name" value="DegT_DnrJ_EryC1"/>
    <property type="match status" value="1"/>
</dbReference>
<gene>
    <name evidence="4" type="ORF">A2365_01415</name>
</gene>
<evidence type="ECO:0000256" key="2">
    <source>
        <dbReference type="PIRSR" id="PIRSR000390-2"/>
    </source>
</evidence>
<dbReference type="Proteomes" id="UP000177740">
    <property type="component" value="Unassembled WGS sequence"/>
</dbReference>
<evidence type="ECO:0000256" key="1">
    <source>
        <dbReference type="PIRSR" id="PIRSR000390-1"/>
    </source>
</evidence>
<dbReference type="SUPFAM" id="SSF53383">
    <property type="entry name" value="PLP-dependent transferases"/>
    <property type="match status" value="1"/>
</dbReference>
<dbReference type="InterPro" id="IPR015424">
    <property type="entry name" value="PyrdxlP-dep_Trfase"/>
</dbReference>
<protein>
    <recommendedName>
        <fullName evidence="6">DegT/DnrJ/EryC1/StrS aminotransferase</fullName>
    </recommendedName>
</protein>
<dbReference type="STRING" id="1801677.A2365_01415"/>
<dbReference type="Gene3D" id="3.90.1150.10">
    <property type="entry name" value="Aspartate Aminotransferase, domain 1"/>
    <property type="match status" value="1"/>
</dbReference>
<dbReference type="PANTHER" id="PTHR30244:SF34">
    <property type="entry name" value="DTDP-4-AMINO-4,6-DIDEOXYGALACTOSE TRANSAMINASE"/>
    <property type="match status" value="1"/>
</dbReference>
<proteinExistence type="inferred from homology"/>
<dbReference type="AlphaFoldDB" id="A0A1G2ENK7"/>
<dbReference type="CDD" id="cd00616">
    <property type="entry name" value="AHBA_syn"/>
    <property type="match status" value="1"/>
</dbReference>
<dbReference type="PIRSF" id="PIRSF000390">
    <property type="entry name" value="PLP_StrS"/>
    <property type="match status" value="1"/>
</dbReference>
<organism evidence="4 5">
    <name type="scientific">Candidatus Nealsonbacteria bacterium RIFOXYB1_FULL_40_15</name>
    <dbReference type="NCBI Taxonomy" id="1801677"/>
    <lineage>
        <taxon>Bacteria</taxon>
        <taxon>Candidatus Nealsoniibacteriota</taxon>
    </lineage>
</organism>
<reference evidence="4 5" key="1">
    <citation type="journal article" date="2016" name="Nat. Commun.">
        <title>Thousands of microbial genomes shed light on interconnected biogeochemical processes in an aquifer system.</title>
        <authorList>
            <person name="Anantharaman K."/>
            <person name="Brown C.T."/>
            <person name="Hug L.A."/>
            <person name="Sharon I."/>
            <person name="Castelle C.J."/>
            <person name="Probst A.J."/>
            <person name="Thomas B.C."/>
            <person name="Singh A."/>
            <person name="Wilkins M.J."/>
            <person name="Karaoz U."/>
            <person name="Brodie E.L."/>
            <person name="Williams K.H."/>
            <person name="Hubbard S.S."/>
            <person name="Banfield J.F."/>
        </authorList>
    </citation>
    <scope>NUCLEOTIDE SEQUENCE [LARGE SCALE GENOMIC DNA]</scope>
</reference>
<name>A0A1G2ENK7_9BACT</name>
<comment type="caution">
    <text evidence="4">The sequence shown here is derived from an EMBL/GenBank/DDBJ whole genome shotgun (WGS) entry which is preliminary data.</text>
</comment>
<dbReference type="Gene3D" id="3.40.640.10">
    <property type="entry name" value="Type I PLP-dependent aspartate aminotransferase-like (Major domain)"/>
    <property type="match status" value="1"/>
</dbReference>
<sequence length="415" mass="47367">MSIPFRPISISLSPNVEKDDVKLALRTMLKPWIWKGGKDVLLLENRFREYLKAKHAISFNSGRSALMAILKNLGLREGDEILSQAFTCNASVNPVIWLKLKPVYVDCSDDFNMDTEDLKRKITPKSKVLIIQHTFGNPAEMDELLEIAEANNLIIIEDCAHSLGSEYKGKKTGTFGKASFFSFSRDKVISSVYGGMAVTNDDNLAERIRKENVSFPGLGWIFQQLLHPVLLSYLILPVYNFVDLGKAFLVFSQALHILSKAVHWKEKRGERPSYFPKKLPNVLAKLALNQLEKLDKFNNHRKKIADYYEDFLKESSFVLPEISSSAKPVFLRYAVKHKKAHEIIYEAWNKHNILIGDWYTSPIAPEDTSLEKMQYVSGSCPNAERLSKITLNLPTHINIKEGELERISNFLNKYK</sequence>
<evidence type="ECO:0000313" key="4">
    <source>
        <dbReference type="EMBL" id="OGZ26838.1"/>
    </source>
</evidence>
<dbReference type="EMBL" id="MHMM01000015">
    <property type="protein sequence ID" value="OGZ26838.1"/>
    <property type="molecule type" value="Genomic_DNA"/>
</dbReference>
<keyword evidence="2 3" id="KW-0663">Pyridoxal phosphate</keyword>
<comment type="similarity">
    <text evidence="3">Belongs to the DegT/DnrJ/EryC1 family.</text>
</comment>
<dbReference type="InterPro" id="IPR015422">
    <property type="entry name" value="PyrdxlP-dep_Trfase_small"/>
</dbReference>
<dbReference type="InterPro" id="IPR015421">
    <property type="entry name" value="PyrdxlP-dep_Trfase_major"/>
</dbReference>
<dbReference type="PANTHER" id="PTHR30244">
    <property type="entry name" value="TRANSAMINASE"/>
    <property type="match status" value="1"/>
</dbReference>
<evidence type="ECO:0000313" key="5">
    <source>
        <dbReference type="Proteomes" id="UP000177740"/>
    </source>
</evidence>
<dbReference type="GO" id="GO:0008483">
    <property type="term" value="F:transaminase activity"/>
    <property type="evidence" value="ECO:0007669"/>
    <property type="project" value="TreeGrafter"/>
</dbReference>
<evidence type="ECO:0000256" key="3">
    <source>
        <dbReference type="RuleBase" id="RU004508"/>
    </source>
</evidence>
<dbReference type="GO" id="GO:0000271">
    <property type="term" value="P:polysaccharide biosynthetic process"/>
    <property type="evidence" value="ECO:0007669"/>
    <property type="project" value="TreeGrafter"/>
</dbReference>
<evidence type="ECO:0008006" key="6">
    <source>
        <dbReference type="Google" id="ProtNLM"/>
    </source>
</evidence>
<accession>A0A1G2ENK7</accession>
<dbReference type="InterPro" id="IPR000653">
    <property type="entry name" value="DegT/StrS_aminotransferase"/>
</dbReference>